<feature type="active site" description="Proton acceptor" evidence="8">
    <location>
        <position position="45"/>
    </location>
</feature>
<dbReference type="OMA" id="GAYMYKH"/>
<dbReference type="Gene3D" id="2.115.10.20">
    <property type="entry name" value="Glycosyl hydrolase domain, family 43"/>
    <property type="match status" value="1"/>
</dbReference>
<feature type="signal peptide" evidence="10">
    <location>
        <begin position="1"/>
        <end position="29"/>
    </location>
</feature>
<keyword evidence="6 7" id="KW-0326">Glycosidase</keyword>
<evidence type="ECO:0000256" key="6">
    <source>
        <dbReference type="ARBA" id="ARBA00023295"/>
    </source>
</evidence>
<keyword evidence="12" id="KW-1185">Reference proteome</keyword>
<dbReference type="GO" id="GO:0046558">
    <property type="term" value="F:arabinan endo-1,5-alpha-L-arabinosidase activity"/>
    <property type="evidence" value="ECO:0007669"/>
    <property type="project" value="UniProtKB-EC"/>
</dbReference>
<evidence type="ECO:0000313" key="11">
    <source>
        <dbReference type="EMBL" id="KNE64965.1"/>
    </source>
</evidence>
<dbReference type="Pfam" id="PF04616">
    <property type="entry name" value="Glyco_hydro_43"/>
    <property type="match status" value="1"/>
</dbReference>
<proteinExistence type="inferred from homology"/>
<reference evidence="11 12" key="1">
    <citation type="submission" date="2009-11" db="EMBL/GenBank/DDBJ databases">
        <title>Annotation of Allomyces macrogynus ATCC 38327.</title>
        <authorList>
            <consortium name="The Broad Institute Genome Sequencing Platform"/>
            <person name="Russ C."/>
            <person name="Cuomo C."/>
            <person name="Burger G."/>
            <person name="Gray M.W."/>
            <person name="Holland P.W.H."/>
            <person name="King N."/>
            <person name="Lang F.B.F."/>
            <person name="Roger A.J."/>
            <person name="Ruiz-Trillo I."/>
            <person name="Young S.K."/>
            <person name="Zeng Q."/>
            <person name="Gargeya S."/>
            <person name="Fitzgerald M."/>
            <person name="Haas B."/>
            <person name="Abouelleil A."/>
            <person name="Alvarado L."/>
            <person name="Arachchi H.M."/>
            <person name="Berlin A."/>
            <person name="Chapman S.B."/>
            <person name="Gearin G."/>
            <person name="Goldberg J."/>
            <person name="Griggs A."/>
            <person name="Gujja S."/>
            <person name="Hansen M."/>
            <person name="Heiman D."/>
            <person name="Howarth C."/>
            <person name="Larimer J."/>
            <person name="Lui A."/>
            <person name="MacDonald P.J.P."/>
            <person name="McCowen C."/>
            <person name="Montmayeur A."/>
            <person name="Murphy C."/>
            <person name="Neiman D."/>
            <person name="Pearson M."/>
            <person name="Priest M."/>
            <person name="Roberts A."/>
            <person name="Saif S."/>
            <person name="Shea T."/>
            <person name="Sisk P."/>
            <person name="Stolte C."/>
            <person name="Sykes S."/>
            <person name="Wortman J."/>
            <person name="Nusbaum C."/>
            <person name="Birren B."/>
        </authorList>
    </citation>
    <scope>NUCLEOTIDE SEQUENCE [LARGE SCALE GENOMIC DNA]</scope>
    <source>
        <strain evidence="11 12">ATCC 38327</strain>
    </source>
</reference>
<dbReference type="OrthoDB" id="195678at2759"/>
<dbReference type="EMBL" id="GG745346">
    <property type="protein sequence ID" value="KNE64965.1"/>
    <property type="molecule type" value="Genomic_DNA"/>
</dbReference>
<evidence type="ECO:0000313" key="12">
    <source>
        <dbReference type="Proteomes" id="UP000054350"/>
    </source>
</evidence>
<evidence type="ECO:0000256" key="3">
    <source>
        <dbReference type="ARBA" id="ARBA00009865"/>
    </source>
</evidence>
<evidence type="ECO:0000256" key="5">
    <source>
        <dbReference type="ARBA" id="ARBA00022801"/>
    </source>
</evidence>
<dbReference type="InterPro" id="IPR016840">
    <property type="entry name" value="Glyco_hydro_43_endo_a_Ara-ase"/>
</dbReference>
<evidence type="ECO:0000256" key="4">
    <source>
        <dbReference type="ARBA" id="ARBA00012586"/>
    </source>
</evidence>
<dbReference type="Proteomes" id="UP000054350">
    <property type="component" value="Unassembled WGS sequence"/>
</dbReference>
<evidence type="ECO:0000256" key="1">
    <source>
        <dbReference type="ARBA" id="ARBA00000375"/>
    </source>
</evidence>
<dbReference type="eggNOG" id="ENOG502QTQG">
    <property type="taxonomic scope" value="Eukaryota"/>
</dbReference>
<dbReference type="InterPro" id="IPR023296">
    <property type="entry name" value="Glyco_hydro_beta-prop_sf"/>
</dbReference>
<comment type="catalytic activity">
    <reaction evidence="1 7">
        <text>Endohydrolysis of (1-&gt;5)-alpha-arabinofuranosidic linkages in (1-&gt;5)-arabinans.</text>
        <dbReference type="EC" id="3.2.1.99"/>
    </reaction>
</comment>
<evidence type="ECO:0000256" key="2">
    <source>
        <dbReference type="ARBA" id="ARBA00004834"/>
    </source>
</evidence>
<dbReference type="PANTHER" id="PTHR43301">
    <property type="entry name" value="ARABINAN ENDO-1,5-ALPHA-L-ARABINOSIDASE"/>
    <property type="match status" value="1"/>
</dbReference>
<comment type="similarity">
    <text evidence="3 7">Belongs to the glycosyl hydrolase 43 family.</text>
</comment>
<dbReference type="SUPFAM" id="SSF75005">
    <property type="entry name" value="Arabinanase/levansucrase/invertase"/>
    <property type="match status" value="1"/>
</dbReference>
<dbReference type="AlphaFoldDB" id="A0A0L0SRH8"/>
<keyword evidence="5 7" id="KW-0378">Hydrolase</keyword>
<keyword evidence="10" id="KW-0732">Signal</keyword>
<comment type="pathway">
    <text evidence="2 7">Glycan metabolism; L-arabinan degradation.</text>
</comment>
<evidence type="ECO:0000256" key="9">
    <source>
        <dbReference type="PIRSR" id="PIRSR606710-2"/>
    </source>
</evidence>
<feature type="site" description="Important for catalytic activity, responsible for pKa modulation of the active site Glu and correct orientation of both the proton donor and substrate" evidence="9">
    <location>
        <position position="163"/>
    </location>
</feature>
<dbReference type="STRING" id="578462.A0A0L0SRH8"/>
<feature type="chain" id="PRO_5005548276" description="Arabinan endo-1,5-alpha-L-arabinosidase" evidence="10">
    <location>
        <begin position="30"/>
        <end position="341"/>
    </location>
</feature>
<dbReference type="CDD" id="cd18831">
    <property type="entry name" value="GH43_AnAbnA-like"/>
    <property type="match status" value="1"/>
</dbReference>
<organism evidence="11 12">
    <name type="scientific">Allomyces macrogynus (strain ATCC 38327)</name>
    <name type="common">Allomyces javanicus var. macrogynus</name>
    <dbReference type="NCBI Taxonomy" id="578462"/>
    <lineage>
        <taxon>Eukaryota</taxon>
        <taxon>Fungi</taxon>
        <taxon>Fungi incertae sedis</taxon>
        <taxon>Blastocladiomycota</taxon>
        <taxon>Blastocladiomycetes</taxon>
        <taxon>Blastocladiales</taxon>
        <taxon>Blastocladiaceae</taxon>
        <taxon>Allomyces</taxon>
    </lineage>
</organism>
<sequence length="341" mass="36844">MARARRQSPLALFLAVAALLALALHVALAQKPGACTGACYGVSHDPAVIRRANDGTLFRFSTGGNINVATAPAIQGPWTLRGNALKQGSKINLPGHGADLWAPDVIGPLADGFYYMLYSTSVFGKQISAIGVARSRTLDAGSWEDLGSTGVESRQGAAFNAIDGNFVQDASGKWRMTFGSFWNDLFQTDMASVTKAKQPFRPTNIAFDPNGTRPVEGGFVYKHRDEYFLFFSHGVCCRLDQARPKAGDEYKIKVCKSKNVNGPFIDQQGRLCTQGGGTVLLASHDNVYAPGGQGVFSDAKSGGHILYYHYADKKRGITDGDKTFGWNVLDWHNGWPTVRSA</sequence>
<dbReference type="InterPro" id="IPR050727">
    <property type="entry name" value="GH43_arabinanases"/>
</dbReference>
<evidence type="ECO:0000256" key="10">
    <source>
        <dbReference type="SAM" id="SignalP"/>
    </source>
</evidence>
<accession>A0A0L0SRH8</accession>
<dbReference type="PIRSF" id="PIRSF026534">
    <property type="entry name" value="Endo_alpha-L-arabinosidase"/>
    <property type="match status" value="1"/>
</dbReference>
<protein>
    <recommendedName>
        <fullName evidence="4 7">Arabinan endo-1,5-alpha-L-arabinosidase</fullName>
        <ecNumber evidence="4 7">3.2.1.99</ecNumber>
    </recommendedName>
</protein>
<evidence type="ECO:0000256" key="7">
    <source>
        <dbReference type="PIRNR" id="PIRNR026534"/>
    </source>
</evidence>
<feature type="active site" description="Proton donor" evidence="8">
    <location>
        <position position="216"/>
    </location>
</feature>
<dbReference type="VEuPathDB" id="FungiDB:AMAG_10630"/>
<gene>
    <name evidence="11" type="ORF">AMAG_10630</name>
</gene>
<dbReference type="InterPro" id="IPR006710">
    <property type="entry name" value="Glyco_hydro_43"/>
</dbReference>
<dbReference type="GO" id="GO:0031222">
    <property type="term" value="P:arabinan catabolic process"/>
    <property type="evidence" value="ECO:0007669"/>
    <property type="project" value="UniProtKB-UniPathway"/>
</dbReference>
<dbReference type="UniPathway" id="UPA00667"/>
<reference evidence="12" key="2">
    <citation type="submission" date="2009-11" db="EMBL/GenBank/DDBJ databases">
        <title>The Genome Sequence of Allomyces macrogynus strain ATCC 38327.</title>
        <authorList>
            <consortium name="The Broad Institute Genome Sequencing Platform"/>
            <person name="Russ C."/>
            <person name="Cuomo C."/>
            <person name="Shea T."/>
            <person name="Young S.K."/>
            <person name="Zeng Q."/>
            <person name="Koehrsen M."/>
            <person name="Haas B."/>
            <person name="Borodovsky M."/>
            <person name="Guigo R."/>
            <person name="Alvarado L."/>
            <person name="Berlin A."/>
            <person name="Borenstein D."/>
            <person name="Chen Z."/>
            <person name="Engels R."/>
            <person name="Freedman E."/>
            <person name="Gellesch M."/>
            <person name="Goldberg J."/>
            <person name="Griggs A."/>
            <person name="Gujja S."/>
            <person name="Heiman D."/>
            <person name="Hepburn T."/>
            <person name="Howarth C."/>
            <person name="Jen D."/>
            <person name="Larson L."/>
            <person name="Lewis B."/>
            <person name="Mehta T."/>
            <person name="Park D."/>
            <person name="Pearson M."/>
            <person name="Roberts A."/>
            <person name="Saif S."/>
            <person name="Shenoy N."/>
            <person name="Sisk P."/>
            <person name="Stolte C."/>
            <person name="Sykes S."/>
            <person name="Walk T."/>
            <person name="White J."/>
            <person name="Yandava C."/>
            <person name="Burger G."/>
            <person name="Gray M.W."/>
            <person name="Holland P.W.H."/>
            <person name="King N."/>
            <person name="Lang F.B.F."/>
            <person name="Roger A.J."/>
            <person name="Ruiz-Trillo I."/>
            <person name="Lander E."/>
            <person name="Nusbaum C."/>
        </authorList>
    </citation>
    <scope>NUCLEOTIDE SEQUENCE [LARGE SCALE GENOMIC DNA]</scope>
    <source>
        <strain evidence="12">ATCC 38327</strain>
    </source>
</reference>
<dbReference type="EC" id="3.2.1.99" evidence="4 7"/>
<evidence type="ECO:0000256" key="8">
    <source>
        <dbReference type="PIRSR" id="PIRSR606710-1"/>
    </source>
</evidence>
<name>A0A0L0SRH8_ALLM3</name>
<dbReference type="PANTHER" id="PTHR43301:SF3">
    <property type="entry name" value="ARABINAN ENDO-1,5-ALPHA-L-ARABINOSIDASE A-RELATED"/>
    <property type="match status" value="1"/>
</dbReference>